<dbReference type="EMBL" id="FWWR01000008">
    <property type="protein sequence ID" value="SMB78798.1"/>
    <property type="molecule type" value="Genomic_DNA"/>
</dbReference>
<feature type="transmembrane region" description="Helical" evidence="1">
    <location>
        <begin position="83"/>
        <end position="102"/>
    </location>
</feature>
<gene>
    <name evidence="2" type="ORF">SAMN00017477_0101</name>
</gene>
<evidence type="ECO:0000256" key="1">
    <source>
        <dbReference type="SAM" id="Phobius"/>
    </source>
</evidence>
<name>A0A1W1UCI3_PEPAS</name>
<feature type="transmembrane region" description="Helical" evidence="1">
    <location>
        <begin position="51"/>
        <end position="71"/>
    </location>
</feature>
<evidence type="ECO:0000313" key="3">
    <source>
        <dbReference type="Proteomes" id="UP000192368"/>
    </source>
</evidence>
<protein>
    <submittedName>
        <fullName evidence="2">Uncharacterized protein</fullName>
    </submittedName>
</protein>
<feature type="transmembrane region" description="Helical" evidence="1">
    <location>
        <begin position="108"/>
        <end position="130"/>
    </location>
</feature>
<sequence>MSKKQKIYFYLYIFFMIFIPLFLDWITIFIPEPDLSKIHNPHAFQYIDDRTFFIALILNFGIYLYPLHFIFINKLTLKIKKNLFVLTSILSIMIVPISYMIYNFSIDDYFFVLAYILIIFILPFIIIYYIKSILYKRGA</sequence>
<reference evidence="3" key="1">
    <citation type="submission" date="2017-04" db="EMBL/GenBank/DDBJ databases">
        <authorList>
            <person name="Varghese N."/>
            <person name="Submissions S."/>
        </authorList>
    </citation>
    <scope>NUCLEOTIDE SEQUENCE [LARGE SCALE GENOMIC DNA]</scope>
    <source>
        <strain evidence="3">DSM 20463</strain>
    </source>
</reference>
<organism evidence="2 3">
    <name type="scientific">Peptoniphilus asaccharolyticus DSM 20463</name>
    <dbReference type="NCBI Taxonomy" id="573058"/>
    <lineage>
        <taxon>Bacteria</taxon>
        <taxon>Bacillati</taxon>
        <taxon>Bacillota</taxon>
        <taxon>Tissierellia</taxon>
        <taxon>Tissierellales</taxon>
        <taxon>Peptoniphilaceae</taxon>
        <taxon>Peptoniphilus</taxon>
    </lineage>
</organism>
<keyword evidence="3" id="KW-1185">Reference proteome</keyword>
<keyword evidence="1" id="KW-0812">Transmembrane</keyword>
<dbReference type="Proteomes" id="UP000192368">
    <property type="component" value="Unassembled WGS sequence"/>
</dbReference>
<keyword evidence="1" id="KW-1133">Transmembrane helix</keyword>
<proteinExistence type="predicted"/>
<feature type="transmembrane region" description="Helical" evidence="1">
    <location>
        <begin position="7"/>
        <end position="31"/>
    </location>
</feature>
<keyword evidence="1" id="KW-0472">Membrane</keyword>
<evidence type="ECO:0000313" key="2">
    <source>
        <dbReference type="EMBL" id="SMB78798.1"/>
    </source>
</evidence>
<dbReference type="AlphaFoldDB" id="A0A1W1UCI3"/>
<accession>A0A1W1UCI3</accession>